<keyword evidence="3" id="KW-1185">Reference proteome</keyword>
<evidence type="ECO:0000256" key="1">
    <source>
        <dbReference type="SAM" id="MobiDB-lite"/>
    </source>
</evidence>
<feature type="compositionally biased region" description="Polar residues" evidence="1">
    <location>
        <begin position="288"/>
        <end position="301"/>
    </location>
</feature>
<dbReference type="InterPro" id="IPR011604">
    <property type="entry name" value="PDDEXK-like_dom_sf"/>
</dbReference>
<accession>A0ABD5LWF2</accession>
<sequence>MYNQLNAPEESANPEGIFWFGNRFEKDIIMPFLQDLIADSNTYVCNSLWVDFTINTERGELRIKGETDPVVVDAEAQPLLPLEIKTKRSIDGLTKPNRHHKAQIHAYMRGLTKKHDYEVTDAIVLYGSRTNLDVTSFHVEFDPIFWEEVVLEWAESHTSYRLSDDLPPADPEYAWECNVCSYRHRCGQSSEPYADISPYGLLPEYTGYPQEKVRKYLEAHDGAVLTPTLAQQYPELASQHPVAKWQCVSCDAQFLWDEPDWDGDQSAPPLCPKCANNGTPAPLRSPQPDEQYQPQEADQDE</sequence>
<comment type="caution">
    <text evidence="2">The sequence shown here is derived from an EMBL/GenBank/DDBJ whole genome shotgun (WGS) entry which is preliminary data.</text>
</comment>
<dbReference type="RefSeq" id="WP_371159009.1">
    <property type="nucleotide sequence ID" value="NZ_JBEDNY010000001.1"/>
</dbReference>
<proteinExistence type="predicted"/>
<dbReference type="EMBL" id="JBEDNY010000001">
    <property type="protein sequence ID" value="MEZ3162317.1"/>
    <property type="molecule type" value="Genomic_DNA"/>
</dbReference>
<evidence type="ECO:0000313" key="3">
    <source>
        <dbReference type="Proteomes" id="UP001567572"/>
    </source>
</evidence>
<dbReference type="Gene3D" id="3.90.320.10">
    <property type="match status" value="1"/>
</dbReference>
<reference evidence="2 3" key="1">
    <citation type="submission" date="2024-06" db="EMBL/GenBank/DDBJ databases">
        <title>Halorubrum miltondacostae sp. nov., a potential PHA producer isolated from an inland solar saltern in Rio Maior, Portugal.</title>
        <authorList>
            <person name="Albuquerque L."/>
            <person name="Viver T."/>
            <person name="Barroso C."/>
            <person name="Claudino R."/>
            <person name="Galvan M."/>
            <person name="Simoes G."/>
            <person name="Lobo Da Cunha A."/>
            <person name="Egas C."/>
        </authorList>
    </citation>
    <scope>NUCLEOTIDE SEQUENCE [LARGE SCALE GENOMIC DNA]</scope>
    <source>
        <strain evidence="2 3">RMP-11</strain>
    </source>
</reference>
<dbReference type="AlphaFoldDB" id="A0ABD5LWF2"/>
<feature type="region of interest" description="Disordered" evidence="1">
    <location>
        <begin position="260"/>
        <end position="301"/>
    </location>
</feature>
<protein>
    <submittedName>
        <fullName evidence="2">Dna2/Cas4 domain-containing protein</fullName>
    </submittedName>
</protein>
<name>A0ABD5LWF2_9EURY</name>
<organism evidence="2 3">
    <name type="scientific">Halorubrum miltondacostae</name>
    <dbReference type="NCBI Taxonomy" id="3076378"/>
    <lineage>
        <taxon>Archaea</taxon>
        <taxon>Methanobacteriati</taxon>
        <taxon>Methanobacteriota</taxon>
        <taxon>Stenosarchaea group</taxon>
        <taxon>Halobacteria</taxon>
        <taxon>Halobacteriales</taxon>
        <taxon>Haloferacaceae</taxon>
        <taxon>Halorubrum</taxon>
    </lineage>
</organism>
<dbReference type="Proteomes" id="UP001567572">
    <property type="component" value="Unassembled WGS sequence"/>
</dbReference>
<evidence type="ECO:0000313" key="2">
    <source>
        <dbReference type="EMBL" id="MEZ3162317.1"/>
    </source>
</evidence>
<gene>
    <name evidence="2" type="ORF">ABNG04_00245</name>
</gene>